<gene>
    <name evidence="4" type="ORF">COCSUDRAFT_47007</name>
</gene>
<accession>I0Z2P7</accession>
<dbReference type="GO" id="GO:0016491">
    <property type="term" value="F:oxidoreductase activity"/>
    <property type="evidence" value="ECO:0007669"/>
    <property type="project" value="InterPro"/>
</dbReference>
<sequence>MCCNSTQVSLRHVATSRLAHCLAVRYRDIFEMYKKAVASFWTVEEVDLSQDIRDWEKLSDDERHFIMHVLAFFAASDGIVMENLAVRFMSEVQIPEARAFYGFQIAIENVHSEMYSLLLEHYIRDVEQKDKMLRAIQTVPCVAKKAEWAQRWIGSGSSFAERLVGFACVEGIHFSGSFCAIFWLKKRLLMPGLTFSNELVSRDEGLHTDFACLLYSLLQHPLDQAVVHRIVREAVDLEHEFCCEALSCALVGMNAQLMGQYINYVADRLLVALGCDKLYHTANPFDWMEMISLQGKTNFFERRVGEYQRAGVMGRALNSVCLEACRYYFGLSWWTIWFEFFILLGTIPVGIMGLRAWKPAVMALLAANTALTMIQADSWLQTKGLDPYYGLFESRCNVLISGYVLLSIFNVLLIIVLGFIDEEGTKISVPQQSAYSNSPPPHTVPTYPPRG</sequence>
<dbReference type="SUPFAM" id="SSF47240">
    <property type="entry name" value="Ferritin-like"/>
    <property type="match status" value="1"/>
</dbReference>
<comment type="similarity">
    <text evidence="1">Belongs to the ribonucleoside diphosphate reductase small chain family.</text>
</comment>
<dbReference type="CDD" id="cd01049">
    <property type="entry name" value="RNRR2"/>
    <property type="match status" value="1"/>
</dbReference>
<dbReference type="AlphaFoldDB" id="I0Z2P7"/>
<dbReference type="PROSITE" id="PS00368">
    <property type="entry name" value="RIBORED_SMALL"/>
    <property type="match status" value="1"/>
</dbReference>
<organism evidence="4 5">
    <name type="scientific">Coccomyxa subellipsoidea (strain C-169)</name>
    <name type="common">Green microalga</name>
    <dbReference type="NCBI Taxonomy" id="574566"/>
    <lineage>
        <taxon>Eukaryota</taxon>
        <taxon>Viridiplantae</taxon>
        <taxon>Chlorophyta</taxon>
        <taxon>core chlorophytes</taxon>
        <taxon>Trebouxiophyceae</taxon>
        <taxon>Trebouxiophyceae incertae sedis</taxon>
        <taxon>Coccomyxaceae</taxon>
        <taxon>Coccomyxa</taxon>
        <taxon>Coccomyxa subellipsoidea</taxon>
    </lineage>
</organism>
<reference evidence="4 5" key="1">
    <citation type="journal article" date="2012" name="Genome Biol.">
        <title>The genome of the polar eukaryotic microalga coccomyxa subellipsoidea reveals traits of cold adaptation.</title>
        <authorList>
            <person name="Blanc G."/>
            <person name="Agarkova I."/>
            <person name="Grimwood J."/>
            <person name="Kuo A."/>
            <person name="Brueggeman A."/>
            <person name="Dunigan D."/>
            <person name="Gurnon J."/>
            <person name="Ladunga I."/>
            <person name="Lindquist E."/>
            <person name="Lucas S."/>
            <person name="Pangilinan J."/>
            <person name="Proschold T."/>
            <person name="Salamov A."/>
            <person name="Schmutz J."/>
            <person name="Weeks D."/>
            <person name="Yamada T."/>
            <person name="Claverie J.M."/>
            <person name="Grigoriev I."/>
            <person name="Van Etten J."/>
            <person name="Lomsadze A."/>
            <person name="Borodovsky M."/>
        </authorList>
    </citation>
    <scope>NUCLEOTIDE SEQUENCE [LARGE SCALE GENOMIC DNA]</scope>
    <source>
        <strain evidence="4 5">C-169</strain>
    </source>
</reference>
<feature type="transmembrane region" description="Helical" evidence="3">
    <location>
        <begin position="400"/>
        <end position="420"/>
    </location>
</feature>
<dbReference type="Gene3D" id="1.10.620.20">
    <property type="entry name" value="Ribonucleotide Reductase, subunit A"/>
    <property type="match status" value="1"/>
</dbReference>
<feature type="compositionally biased region" description="Pro residues" evidence="2">
    <location>
        <begin position="438"/>
        <end position="451"/>
    </location>
</feature>
<evidence type="ECO:0000313" key="4">
    <source>
        <dbReference type="EMBL" id="EIE24916.1"/>
    </source>
</evidence>
<dbReference type="PANTHER" id="PTHR23409">
    <property type="entry name" value="RIBONUCLEOSIDE-DIPHOSPHATE REDUCTASE SMALL CHAIN"/>
    <property type="match status" value="1"/>
</dbReference>
<evidence type="ECO:0000256" key="3">
    <source>
        <dbReference type="SAM" id="Phobius"/>
    </source>
</evidence>
<dbReference type="GeneID" id="17042917"/>
<evidence type="ECO:0000313" key="5">
    <source>
        <dbReference type="Proteomes" id="UP000007264"/>
    </source>
</evidence>
<dbReference type="InterPro" id="IPR009078">
    <property type="entry name" value="Ferritin-like_SF"/>
</dbReference>
<keyword evidence="5" id="KW-1185">Reference proteome</keyword>
<dbReference type="InterPro" id="IPR012348">
    <property type="entry name" value="RNR-like"/>
</dbReference>
<dbReference type="InterPro" id="IPR030475">
    <property type="entry name" value="RNR_small_AS"/>
</dbReference>
<dbReference type="STRING" id="574566.I0Z2P7"/>
<keyword evidence="3" id="KW-1133">Transmembrane helix</keyword>
<proteinExistence type="inferred from homology"/>
<dbReference type="KEGG" id="csl:COCSUDRAFT_47007"/>
<dbReference type="PANTHER" id="PTHR23409:SF35">
    <property type="entry name" value="RIBONUCLEOSIDE-DIPHOSPHATE REDUCTASE SMALL CHAIN A"/>
    <property type="match status" value="1"/>
</dbReference>
<dbReference type="OrthoDB" id="10248373at2759"/>
<dbReference type="GO" id="GO:0009263">
    <property type="term" value="P:deoxyribonucleotide biosynthetic process"/>
    <property type="evidence" value="ECO:0007669"/>
    <property type="project" value="InterPro"/>
</dbReference>
<dbReference type="InterPro" id="IPR000358">
    <property type="entry name" value="RNR_small_fam"/>
</dbReference>
<feature type="transmembrane region" description="Helical" evidence="3">
    <location>
        <begin position="331"/>
        <end position="354"/>
    </location>
</feature>
<keyword evidence="3" id="KW-0472">Membrane</keyword>
<keyword evidence="3" id="KW-0812">Transmembrane</keyword>
<comment type="caution">
    <text evidence="4">The sequence shown here is derived from an EMBL/GenBank/DDBJ whole genome shotgun (WGS) entry which is preliminary data.</text>
</comment>
<protein>
    <submittedName>
        <fullName evidence="4">Uncharacterized protein</fullName>
    </submittedName>
</protein>
<dbReference type="InterPro" id="IPR033909">
    <property type="entry name" value="RNR_small"/>
</dbReference>
<name>I0Z2P7_COCSC</name>
<dbReference type="Pfam" id="PF00268">
    <property type="entry name" value="Ribonuc_red_sm"/>
    <property type="match status" value="1"/>
</dbReference>
<dbReference type="RefSeq" id="XP_005649460.1">
    <property type="nucleotide sequence ID" value="XM_005649403.1"/>
</dbReference>
<feature type="region of interest" description="Disordered" evidence="2">
    <location>
        <begin position="431"/>
        <end position="451"/>
    </location>
</feature>
<evidence type="ECO:0000256" key="1">
    <source>
        <dbReference type="ARBA" id="ARBA00009303"/>
    </source>
</evidence>
<dbReference type="EMBL" id="AGSI01000005">
    <property type="protein sequence ID" value="EIE24916.1"/>
    <property type="molecule type" value="Genomic_DNA"/>
</dbReference>
<evidence type="ECO:0000256" key="2">
    <source>
        <dbReference type="SAM" id="MobiDB-lite"/>
    </source>
</evidence>
<dbReference type="Proteomes" id="UP000007264">
    <property type="component" value="Unassembled WGS sequence"/>
</dbReference>
<dbReference type="eggNOG" id="KOG1567">
    <property type="taxonomic scope" value="Eukaryota"/>
</dbReference>